<dbReference type="InterPro" id="IPR007484">
    <property type="entry name" value="Peptidase_M28"/>
</dbReference>
<evidence type="ECO:0000313" key="3">
    <source>
        <dbReference type="Proteomes" id="UP001139157"/>
    </source>
</evidence>
<dbReference type="RefSeq" id="WP_251911349.1">
    <property type="nucleotide sequence ID" value="NZ_JAMRXG010000004.1"/>
</dbReference>
<gene>
    <name evidence="2" type="ORF">NDR86_11380</name>
</gene>
<protein>
    <submittedName>
        <fullName evidence="2">M28 family peptidase</fullName>
    </submittedName>
</protein>
<evidence type="ECO:0000259" key="1">
    <source>
        <dbReference type="Pfam" id="PF04389"/>
    </source>
</evidence>
<dbReference type="Proteomes" id="UP001139157">
    <property type="component" value="Unassembled WGS sequence"/>
</dbReference>
<sequence>MSDDFDGLPSAEEMLSWIETIVAQGIRRPGYPADAAVRDWAARRLREWGLEVRTEPVEVPAWYPGEASLLARLDRDPSRQVALRGFPLPFTAPTSGTTGPLARLTDDIDAAPGFLAVDEIGLVELPQAALRDTALGAYDPDREFDTLTQTLPFTPRMQQVAEPAMAAGAGGYLGATTGFPWDTRDYYVPYDTVRRPIPGLWLSRSDSLRLLGLMAEGPCTGLLTARSEVRAATSANVVATLPGNSDHWVVVGSHHDAPWASAVEDASGIALVLAAAAHWARVPRSRRPHNLLFLLTAGHMTHHAGTRAFVERHRADLLPEVVLELHLEHAALHCRPENGELVPTPDPEVRWWFTSPEFAGVVLDAITAERLRRSLVFAPDAFFPEPPTDGALFHRAGVPLVQFLSAPMYLFDSRDTMDKIDADGLVPLSRAAVRIVASTAGRTPPRTTA</sequence>
<dbReference type="AlphaFoldDB" id="A0A9X2E752"/>
<dbReference type="Gene3D" id="3.50.30.30">
    <property type="match status" value="1"/>
</dbReference>
<evidence type="ECO:0000313" key="2">
    <source>
        <dbReference type="EMBL" id="MCM6774075.1"/>
    </source>
</evidence>
<organism evidence="2 3">
    <name type="scientific">Nocardia pulmonis</name>
    <dbReference type="NCBI Taxonomy" id="2951408"/>
    <lineage>
        <taxon>Bacteria</taxon>
        <taxon>Bacillati</taxon>
        <taxon>Actinomycetota</taxon>
        <taxon>Actinomycetes</taxon>
        <taxon>Mycobacteriales</taxon>
        <taxon>Nocardiaceae</taxon>
        <taxon>Nocardia</taxon>
    </lineage>
</organism>
<reference evidence="2" key="1">
    <citation type="submission" date="2022-06" db="EMBL/GenBank/DDBJ databases">
        <title>Novel species in genus nocardia.</title>
        <authorList>
            <person name="Li F."/>
        </authorList>
    </citation>
    <scope>NUCLEOTIDE SEQUENCE</scope>
    <source>
        <strain evidence="2">CDC141</strain>
    </source>
</reference>
<feature type="domain" description="Peptidase M28" evidence="1">
    <location>
        <begin position="236"/>
        <end position="431"/>
    </location>
</feature>
<dbReference type="SUPFAM" id="SSF53187">
    <property type="entry name" value="Zn-dependent exopeptidases"/>
    <property type="match status" value="1"/>
</dbReference>
<dbReference type="EMBL" id="JAMRXG010000004">
    <property type="protein sequence ID" value="MCM6774075.1"/>
    <property type="molecule type" value="Genomic_DNA"/>
</dbReference>
<name>A0A9X2E752_9NOCA</name>
<accession>A0A9X2E752</accession>
<dbReference type="Gene3D" id="3.40.630.10">
    <property type="entry name" value="Zn peptidases"/>
    <property type="match status" value="1"/>
</dbReference>
<proteinExistence type="predicted"/>
<keyword evidence="3" id="KW-1185">Reference proteome</keyword>
<comment type="caution">
    <text evidence="2">The sequence shown here is derived from an EMBL/GenBank/DDBJ whole genome shotgun (WGS) entry which is preliminary data.</text>
</comment>
<dbReference type="Pfam" id="PF04389">
    <property type="entry name" value="Peptidase_M28"/>
    <property type="match status" value="1"/>
</dbReference>